<dbReference type="PROSITE" id="PS00108">
    <property type="entry name" value="PROTEIN_KINASE_ST"/>
    <property type="match status" value="1"/>
</dbReference>
<dbReference type="EC" id="2.7.11.1" evidence="8"/>
<feature type="compositionally biased region" description="Basic and acidic residues" evidence="6">
    <location>
        <begin position="370"/>
        <end position="380"/>
    </location>
</feature>
<evidence type="ECO:0000313" key="8">
    <source>
        <dbReference type="EMBL" id="TWU42129.1"/>
    </source>
</evidence>
<dbReference type="PANTHER" id="PTHR43289">
    <property type="entry name" value="MITOGEN-ACTIVATED PROTEIN KINASE KINASE KINASE 20-RELATED"/>
    <property type="match status" value="1"/>
</dbReference>
<dbReference type="CDD" id="cd14014">
    <property type="entry name" value="STKc_PknB_like"/>
    <property type="match status" value="1"/>
</dbReference>
<organism evidence="8 9">
    <name type="scientific">Novipirellula artificiosorum</name>
    <dbReference type="NCBI Taxonomy" id="2528016"/>
    <lineage>
        <taxon>Bacteria</taxon>
        <taxon>Pseudomonadati</taxon>
        <taxon>Planctomycetota</taxon>
        <taxon>Planctomycetia</taxon>
        <taxon>Pirellulales</taxon>
        <taxon>Pirellulaceae</taxon>
        <taxon>Novipirellula</taxon>
    </lineage>
</organism>
<keyword evidence="1 8" id="KW-0808">Transferase</keyword>
<dbReference type="EMBL" id="SJPV01000001">
    <property type="protein sequence ID" value="TWU42129.1"/>
    <property type="molecule type" value="Genomic_DNA"/>
</dbReference>
<keyword evidence="9" id="KW-1185">Reference proteome</keyword>
<dbReference type="InterPro" id="IPR011009">
    <property type="entry name" value="Kinase-like_dom_sf"/>
</dbReference>
<proteinExistence type="predicted"/>
<accession>A0A5C6E4P6</accession>
<dbReference type="SMART" id="SM00220">
    <property type="entry name" value="S_TKc"/>
    <property type="match status" value="1"/>
</dbReference>
<dbReference type="GO" id="GO:0004674">
    <property type="term" value="F:protein serine/threonine kinase activity"/>
    <property type="evidence" value="ECO:0007669"/>
    <property type="project" value="UniProtKB-EC"/>
</dbReference>
<evidence type="ECO:0000256" key="4">
    <source>
        <dbReference type="ARBA" id="ARBA00022840"/>
    </source>
</evidence>
<dbReference type="Pfam" id="PF00069">
    <property type="entry name" value="Pkinase"/>
    <property type="match status" value="1"/>
</dbReference>
<evidence type="ECO:0000259" key="7">
    <source>
        <dbReference type="PROSITE" id="PS50011"/>
    </source>
</evidence>
<keyword evidence="3 8" id="KW-0418">Kinase</keyword>
<evidence type="ECO:0000256" key="1">
    <source>
        <dbReference type="ARBA" id="ARBA00022679"/>
    </source>
</evidence>
<feature type="region of interest" description="Disordered" evidence="6">
    <location>
        <begin position="344"/>
        <end position="397"/>
    </location>
</feature>
<dbReference type="InterPro" id="IPR000719">
    <property type="entry name" value="Prot_kinase_dom"/>
</dbReference>
<dbReference type="SUPFAM" id="SSF56112">
    <property type="entry name" value="Protein kinase-like (PK-like)"/>
    <property type="match status" value="1"/>
</dbReference>
<name>A0A5C6E4P6_9BACT</name>
<keyword evidence="2 5" id="KW-0547">Nucleotide-binding</keyword>
<keyword evidence="4 5" id="KW-0067">ATP-binding</keyword>
<dbReference type="GO" id="GO:0005524">
    <property type="term" value="F:ATP binding"/>
    <property type="evidence" value="ECO:0007669"/>
    <property type="project" value="UniProtKB-UniRule"/>
</dbReference>
<dbReference type="AlphaFoldDB" id="A0A5C6E4P6"/>
<feature type="domain" description="Protein kinase" evidence="7">
    <location>
        <begin position="95"/>
        <end position="366"/>
    </location>
</feature>
<gene>
    <name evidence="8" type="primary">pknB_2</name>
    <name evidence="8" type="ORF">Poly41_04250</name>
</gene>
<evidence type="ECO:0000313" key="9">
    <source>
        <dbReference type="Proteomes" id="UP000319143"/>
    </source>
</evidence>
<evidence type="ECO:0000256" key="5">
    <source>
        <dbReference type="PROSITE-ProRule" id="PRU10141"/>
    </source>
</evidence>
<evidence type="ECO:0000256" key="3">
    <source>
        <dbReference type="ARBA" id="ARBA00022777"/>
    </source>
</evidence>
<dbReference type="PROSITE" id="PS00107">
    <property type="entry name" value="PROTEIN_KINASE_ATP"/>
    <property type="match status" value="1"/>
</dbReference>
<evidence type="ECO:0000256" key="6">
    <source>
        <dbReference type="SAM" id="MobiDB-lite"/>
    </source>
</evidence>
<dbReference type="InterPro" id="IPR017441">
    <property type="entry name" value="Protein_kinase_ATP_BS"/>
</dbReference>
<dbReference type="PROSITE" id="PS50011">
    <property type="entry name" value="PROTEIN_KINASE_DOM"/>
    <property type="match status" value="1"/>
</dbReference>
<feature type="binding site" evidence="5">
    <location>
        <position position="124"/>
    </location>
    <ligand>
        <name>ATP</name>
        <dbReference type="ChEBI" id="CHEBI:30616"/>
    </ligand>
</feature>
<dbReference type="Proteomes" id="UP000319143">
    <property type="component" value="Unassembled WGS sequence"/>
</dbReference>
<comment type="caution">
    <text evidence="8">The sequence shown here is derived from an EMBL/GenBank/DDBJ whole genome shotgun (WGS) entry which is preliminary data.</text>
</comment>
<reference evidence="8 9" key="1">
    <citation type="submission" date="2019-02" db="EMBL/GenBank/DDBJ databases">
        <title>Deep-cultivation of Planctomycetes and their phenomic and genomic characterization uncovers novel biology.</title>
        <authorList>
            <person name="Wiegand S."/>
            <person name="Jogler M."/>
            <person name="Boedeker C."/>
            <person name="Pinto D."/>
            <person name="Vollmers J."/>
            <person name="Rivas-Marin E."/>
            <person name="Kohn T."/>
            <person name="Peeters S.H."/>
            <person name="Heuer A."/>
            <person name="Rast P."/>
            <person name="Oberbeckmann S."/>
            <person name="Bunk B."/>
            <person name="Jeske O."/>
            <person name="Meyerdierks A."/>
            <person name="Storesund J.E."/>
            <person name="Kallscheuer N."/>
            <person name="Luecker S."/>
            <person name="Lage O.M."/>
            <person name="Pohl T."/>
            <person name="Merkel B.J."/>
            <person name="Hornburger P."/>
            <person name="Mueller R.-W."/>
            <person name="Bruemmer F."/>
            <person name="Labrenz M."/>
            <person name="Spormann A.M."/>
            <person name="Op Den Camp H."/>
            <person name="Overmann J."/>
            <person name="Amann R."/>
            <person name="Jetten M.S.M."/>
            <person name="Mascher T."/>
            <person name="Medema M.H."/>
            <person name="Devos D.P."/>
            <person name="Kaster A.-K."/>
            <person name="Ovreas L."/>
            <person name="Rohde M."/>
            <person name="Galperin M.Y."/>
            <person name="Jogler C."/>
        </authorList>
    </citation>
    <scope>NUCLEOTIDE SEQUENCE [LARGE SCALE GENOMIC DNA]</scope>
    <source>
        <strain evidence="8 9">Poly41</strain>
    </source>
</reference>
<protein>
    <submittedName>
        <fullName evidence="8">Serine/threonine-protein kinase PknB</fullName>
        <ecNumber evidence="8">2.7.11.1</ecNumber>
    </submittedName>
</protein>
<sequence>MKQNCLANEDLRRVLLGQLPKEQFDSAISHLDRCDACRMAVEQLENLAENRGAGIVSDPFQAESACQVALNRMMERPKSNLSFTTPLPCETLGPYRLLRTLGIGGMGTVYLAEHQRLKRQVAVKLLPRERVNQPGWLDRFEREMTTIAALEHPNVVRATDAGHQEGWHYLVMEYLDGMDVGRIAHRVGQLPIADACEIVRQAALGLAHVHELGLVHRDIKPSNLMLTRSGQIKLLDLGLVLAGDDPLTLDDRLTTVGHLMGTMGYMAPEQLMDSRDVDSRADLYSLGATLYRLIAGHPPHSRTRGVGSHVLAITSTPPKPLDAIREETPPEIVELVREMLSLERDQRPENASHVAERLRERSHPHSLKQVLREALRKPDGDDGPPASFVPSVVDQASQPPSKRFGKGLFGGWFGGIVAGSLLLAALVIKVQTDRGELVIHSEQDGLTVLIKQDDEVVETLSVQKKADTRTVLRKGTYRVEIEGGGDALVLSDDVVTIGRGTISEVAVQQALGTTQISPPSNSIDQGPIYQGKDHDAWRKVLTREQDAKSLGEAMVAIETLSRENSDRLEDAVATIETARRLGGMSSASSFQRSFEGEPSMEYMRSLLDVFPNYLPEPGLVAIDRELAGGNRKSRIACLWLLKDFFEGVQQETRYPEKSVAAADWIRQQGETAAGNEFLDGLAKHLREAVQSFDGESALDSAADEYGVEAGLALTILRNQSIVGDPWLETYMHQRIQPTWAAWREIHDSKGRRIAVMESNPYAIWQSRPLSDLELIAASQIAASDEDYQDWVVLASMLLSDQYNRFRNETDRSQRVFHLLTEKAPETLLRQIEIELEAMRVPVVDGSEQGTLQGGMGMGMGMGGMGGGGMPWIPVFALGKVDSVASGQEEGIWATALPYYAEKVEPTSETLDRLQQLRSVMEMHNIEQSTLSQNPYAIIDAAIETVKQRLP</sequence>
<dbReference type="PANTHER" id="PTHR43289:SF34">
    <property type="entry name" value="SERINE_THREONINE-PROTEIN KINASE YBDM-RELATED"/>
    <property type="match status" value="1"/>
</dbReference>
<evidence type="ECO:0000256" key="2">
    <source>
        <dbReference type="ARBA" id="ARBA00022741"/>
    </source>
</evidence>
<dbReference type="Gene3D" id="3.30.200.20">
    <property type="entry name" value="Phosphorylase Kinase, domain 1"/>
    <property type="match status" value="1"/>
</dbReference>
<dbReference type="RefSeq" id="WP_197231003.1">
    <property type="nucleotide sequence ID" value="NZ_SJPV01000001.1"/>
</dbReference>
<dbReference type="InterPro" id="IPR008271">
    <property type="entry name" value="Ser/Thr_kinase_AS"/>
</dbReference>
<feature type="compositionally biased region" description="Basic and acidic residues" evidence="6">
    <location>
        <begin position="344"/>
        <end position="363"/>
    </location>
</feature>
<dbReference type="Gene3D" id="1.10.510.10">
    <property type="entry name" value="Transferase(Phosphotransferase) domain 1"/>
    <property type="match status" value="1"/>
</dbReference>